<comment type="subcellular location">
    <subcellularLocation>
        <location evidence="1">Cell membrane</location>
        <topology evidence="1">Single-pass membrane protein</topology>
    </subcellularLocation>
</comment>
<dbReference type="InterPro" id="IPR007168">
    <property type="entry name" value="Phageshock_PspC_N"/>
</dbReference>
<evidence type="ECO:0000256" key="2">
    <source>
        <dbReference type="ARBA" id="ARBA00022475"/>
    </source>
</evidence>
<keyword evidence="3" id="KW-0812">Transmembrane</keyword>
<evidence type="ECO:0000256" key="1">
    <source>
        <dbReference type="ARBA" id="ARBA00004162"/>
    </source>
</evidence>
<evidence type="ECO:0000313" key="7">
    <source>
        <dbReference type="Proteomes" id="UP000269923"/>
    </source>
</evidence>
<name>A0A3P2A2N0_9NEIS</name>
<dbReference type="Proteomes" id="UP000269923">
    <property type="component" value="Unassembled WGS sequence"/>
</dbReference>
<dbReference type="RefSeq" id="WP_027021904.1">
    <property type="nucleotide sequence ID" value="NZ_CP059563.1"/>
</dbReference>
<reference evidence="6 7" key="1">
    <citation type="submission" date="2018-11" db="EMBL/GenBank/DDBJ databases">
        <title>Genomes From Bacteria Associated with the Canine Oral Cavity: a Test Case for Automated Genome-Based Taxonomic Assignment.</title>
        <authorList>
            <person name="Coil D.A."/>
            <person name="Jospin G."/>
            <person name="Darling A.E."/>
            <person name="Wallis C."/>
            <person name="Davis I.J."/>
            <person name="Harris S."/>
            <person name="Eisen J.A."/>
            <person name="Holcombe L.J."/>
            <person name="O'Flynn C."/>
        </authorList>
    </citation>
    <scope>NUCLEOTIDE SEQUENCE [LARGE SCALE GENOMIC DNA]</scope>
    <source>
        <strain evidence="6 7">COT-280</strain>
    </source>
</reference>
<protein>
    <submittedName>
        <fullName evidence="6">PspC domain-containing protein</fullName>
    </submittedName>
</protein>
<comment type="caution">
    <text evidence="6">The sequence shown here is derived from an EMBL/GenBank/DDBJ whole genome shotgun (WGS) entry which is preliminary data.</text>
</comment>
<proteinExistence type="predicted"/>
<evidence type="ECO:0000256" key="3">
    <source>
        <dbReference type="ARBA" id="ARBA00022692"/>
    </source>
</evidence>
<dbReference type="OrthoDB" id="9154309at2"/>
<dbReference type="GO" id="GO:0005886">
    <property type="term" value="C:plasma membrane"/>
    <property type="evidence" value="ECO:0007669"/>
    <property type="project" value="UniProtKB-SubCell"/>
</dbReference>
<keyword evidence="7" id="KW-1185">Reference proteome</keyword>
<accession>A0A3P2A2N0</accession>
<keyword evidence="5" id="KW-0472">Membrane</keyword>
<evidence type="ECO:0000256" key="4">
    <source>
        <dbReference type="ARBA" id="ARBA00022989"/>
    </source>
</evidence>
<sequence>MKKLHRSRQNKMLFGVCGGLAEHFNTDPSLVRVVCVALCLISFGFPMLILYVAMGFILPAK</sequence>
<evidence type="ECO:0000313" key="6">
    <source>
        <dbReference type="EMBL" id="RRD89694.1"/>
    </source>
</evidence>
<dbReference type="Pfam" id="PF04024">
    <property type="entry name" value="PspC"/>
    <property type="match status" value="1"/>
</dbReference>
<keyword evidence="2" id="KW-1003">Cell membrane</keyword>
<dbReference type="STRING" id="1121352.GCA_000620925_01070"/>
<dbReference type="PANTHER" id="PTHR33885">
    <property type="entry name" value="PHAGE SHOCK PROTEIN C"/>
    <property type="match status" value="1"/>
</dbReference>
<evidence type="ECO:0000256" key="5">
    <source>
        <dbReference type="ARBA" id="ARBA00023136"/>
    </source>
</evidence>
<dbReference type="AlphaFoldDB" id="A0A3P2A2N0"/>
<dbReference type="EMBL" id="RQYC01000012">
    <property type="protein sequence ID" value="RRD89694.1"/>
    <property type="molecule type" value="Genomic_DNA"/>
</dbReference>
<dbReference type="InterPro" id="IPR052027">
    <property type="entry name" value="PspC"/>
</dbReference>
<gene>
    <name evidence="6" type="ORF">EII21_08065</name>
</gene>
<keyword evidence="4" id="KW-1133">Transmembrane helix</keyword>
<dbReference type="PANTHER" id="PTHR33885:SF3">
    <property type="entry name" value="PHAGE SHOCK PROTEIN C"/>
    <property type="match status" value="1"/>
</dbReference>
<organism evidence="6 7">
    <name type="scientific">Conchiformibius steedae</name>
    <dbReference type="NCBI Taxonomy" id="153493"/>
    <lineage>
        <taxon>Bacteria</taxon>
        <taxon>Pseudomonadati</taxon>
        <taxon>Pseudomonadota</taxon>
        <taxon>Betaproteobacteria</taxon>
        <taxon>Neisseriales</taxon>
        <taxon>Neisseriaceae</taxon>
        <taxon>Conchiformibius</taxon>
    </lineage>
</organism>